<feature type="transmembrane region" description="Helical" evidence="11">
    <location>
        <begin position="632"/>
        <end position="652"/>
    </location>
</feature>
<gene>
    <name evidence="12" type="primary">PIGO</name>
    <name evidence="12" type="ORF">E2C01_005231</name>
</gene>
<comment type="similarity">
    <text evidence="3">Belongs to the PIGG/PIGN/PIGO family. PIGO subfamily.</text>
</comment>
<dbReference type="EMBL" id="VSRR010000220">
    <property type="protein sequence ID" value="MPC12532.1"/>
    <property type="molecule type" value="Genomic_DNA"/>
</dbReference>
<keyword evidence="9 11" id="KW-0472">Membrane</keyword>
<dbReference type="GO" id="GO:0006506">
    <property type="term" value="P:GPI anchor biosynthetic process"/>
    <property type="evidence" value="ECO:0007669"/>
    <property type="project" value="UniProtKB-UniPathway"/>
</dbReference>
<keyword evidence="4" id="KW-0337">GPI-anchor biosynthesis</keyword>
<feature type="transmembrane region" description="Helical" evidence="11">
    <location>
        <begin position="504"/>
        <end position="531"/>
    </location>
</feature>
<keyword evidence="8 11" id="KW-1133">Transmembrane helix</keyword>
<sequence>MGEFLTALPTYSSNALNMWKTRHQNCEVLVVIFCLSELLTVGLLLFSHGFLLTRQVIPSNSTCDDFRDADADHKGETGSAPHTREGCWMTPPFKKAIIVIIDALRYDFAHYNASLKDEDALPYQNKMPVFGEMVKQYPRQAQLSPFMADPPTTTMQRLKGLTTGSLPTFIDASHNFASEEIEEDNIVDQLVRHGRHVTVLGDDTWGGLFPGRFNRSHLYSSFNVMDLHTVDRGVLSHLGEEMGRDDWEVIVAHFLGVDHCGHRYGPNHPQMAAKLTQMNKAVSQIIAGMDNNTLLLVLGDHGMTQTGDHGGDSREEVEAALFVYSPALHLPFPPVHTLPVAQVDLVPTLALCLGVPVPFSSLGKVMESALVTAGMSAEEAEKQRHRGLHLNVQQVKRYLTAYRELGNTYPQDLWHSLELLEGKAQEKSSVGGERTAFSEYLSLAKVMCEEIWARFDVQQMLSGLCLMLSALVMAALFIHSTTLTNIKTHMIVGKKSCSGKGVKVFGSVFSVACGGGWAAAVVCVRCSGWFWRCREEQHWCIPGQAQVPLSGLPQHLHNWRYFTSVLLLAVAVWLPRRWLLLCGNLNGGRASVLLARIVPVVCGVLVAVWWAIQAVISAHNLDIWGHVIPPRVIYAATVVHMAMLACMPLLIYKVPSTTGRKSRPPVSDNPNTLIPHLCHTLMEQYRRQDSKGPAIPVVYGLATALSAPTVAVLMELVRPGWAAACLWFTLSLHGFYSTGHQPTFPALHWSAAFVGLEGAHSVGNWAPALLVGLNTYSSHLLLGLALPLVVMAPLAISVVFPSLRGSRLEGDEIGRGEFLLVEEPDVLRESLMSTGLCYIFLHAAKVFCTSVAAFVLRRHLMLWKIFAPHFIFEAVGFIVTLLSVLAGLGFTLRVQAVLASWSERLVKAT</sequence>
<feature type="transmembrane region" description="Helical" evidence="11">
    <location>
        <begin position="778"/>
        <end position="800"/>
    </location>
</feature>
<feature type="transmembrane region" description="Helical" evidence="11">
    <location>
        <begin position="591"/>
        <end position="612"/>
    </location>
</feature>
<dbReference type="Proteomes" id="UP000324222">
    <property type="component" value="Unassembled WGS sequence"/>
</dbReference>
<feature type="transmembrane region" description="Helical" evidence="11">
    <location>
        <begin position="694"/>
        <end position="714"/>
    </location>
</feature>
<feature type="transmembrane region" description="Helical" evidence="11">
    <location>
        <begin position="836"/>
        <end position="857"/>
    </location>
</feature>
<feature type="transmembrane region" description="Helical" evidence="11">
    <location>
        <begin position="28"/>
        <end position="51"/>
    </location>
</feature>
<dbReference type="InterPro" id="IPR039524">
    <property type="entry name" value="PIGO/GPI13"/>
</dbReference>
<protein>
    <submittedName>
        <fullName evidence="12">GPI ethanolamine phosphate transferase 3</fullName>
    </submittedName>
</protein>
<feature type="transmembrane region" description="Helical" evidence="11">
    <location>
        <begin position="869"/>
        <end position="892"/>
    </location>
</feature>
<dbReference type="UniPathway" id="UPA00196"/>
<keyword evidence="5 12" id="KW-0808">Transferase</keyword>
<evidence type="ECO:0000256" key="6">
    <source>
        <dbReference type="ARBA" id="ARBA00022692"/>
    </source>
</evidence>
<evidence type="ECO:0000313" key="13">
    <source>
        <dbReference type="Proteomes" id="UP000324222"/>
    </source>
</evidence>
<evidence type="ECO:0000256" key="7">
    <source>
        <dbReference type="ARBA" id="ARBA00022824"/>
    </source>
</evidence>
<keyword evidence="13" id="KW-1185">Reference proteome</keyword>
<comment type="subcellular location">
    <subcellularLocation>
        <location evidence="1">Endoplasmic reticulum membrane</location>
        <topology evidence="1">Multi-pass membrane protein</topology>
    </subcellularLocation>
</comment>
<dbReference type="GO" id="GO:0005789">
    <property type="term" value="C:endoplasmic reticulum membrane"/>
    <property type="evidence" value="ECO:0007669"/>
    <property type="project" value="UniProtKB-SubCell"/>
</dbReference>
<evidence type="ECO:0000256" key="1">
    <source>
        <dbReference type="ARBA" id="ARBA00004477"/>
    </source>
</evidence>
<name>A0A5B7CS28_PORTR</name>
<dbReference type="PANTHER" id="PTHR23071">
    <property type="entry name" value="PHOSPHATIDYLINOSITOL GLYCAN"/>
    <property type="match status" value="1"/>
</dbReference>
<keyword evidence="10" id="KW-0325">Glycoprotein</keyword>
<dbReference type="PANTHER" id="PTHR23071:SF1">
    <property type="entry name" value="GPI ETHANOLAMINE PHOSPHATE TRANSFERASE 3"/>
    <property type="match status" value="1"/>
</dbReference>
<evidence type="ECO:0000256" key="9">
    <source>
        <dbReference type="ARBA" id="ARBA00023136"/>
    </source>
</evidence>
<evidence type="ECO:0000256" key="8">
    <source>
        <dbReference type="ARBA" id="ARBA00022989"/>
    </source>
</evidence>
<dbReference type="Gene3D" id="3.40.720.10">
    <property type="entry name" value="Alkaline Phosphatase, subunit A"/>
    <property type="match status" value="1"/>
</dbReference>
<evidence type="ECO:0000256" key="2">
    <source>
        <dbReference type="ARBA" id="ARBA00004687"/>
    </source>
</evidence>
<evidence type="ECO:0000256" key="3">
    <source>
        <dbReference type="ARBA" id="ARBA00008695"/>
    </source>
</evidence>
<keyword evidence="6 11" id="KW-0812">Transmembrane</keyword>
<evidence type="ECO:0000313" key="12">
    <source>
        <dbReference type="EMBL" id="MPC12532.1"/>
    </source>
</evidence>
<accession>A0A5B7CS28</accession>
<dbReference type="InterPro" id="IPR017850">
    <property type="entry name" value="Alkaline_phosphatase_core_sf"/>
</dbReference>
<comment type="caution">
    <text evidence="12">The sequence shown here is derived from an EMBL/GenBank/DDBJ whole genome shotgun (WGS) entry which is preliminary data.</text>
</comment>
<feature type="transmembrane region" description="Helical" evidence="11">
    <location>
        <begin position="460"/>
        <end position="483"/>
    </location>
</feature>
<dbReference type="Pfam" id="PF01663">
    <property type="entry name" value="Phosphodiest"/>
    <property type="match status" value="1"/>
</dbReference>
<evidence type="ECO:0000256" key="10">
    <source>
        <dbReference type="ARBA" id="ARBA00023180"/>
    </source>
</evidence>
<evidence type="ECO:0000256" key="11">
    <source>
        <dbReference type="SAM" id="Phobius"/>
    </source>
</evidence>
<dbReference type="InterPro" id="IPR002591">
    <property type="entry name" value="Phosphodiest/P_Trfase"/>
</dbReference>
<evidence type="ECO:0000256" key="5">
    <source>
        <dbReference type="ARBA" id="ARBA00022679"/>
    </source>
</evidence>
<comment type="pathway">
    <text evidence="2">Glycolipid biosynthesis; glycosylphosphatidylinositol-anchor biosynthesis.</text>
</comment>
<dbReference type="GO" id="GO:0051377">
    <property type="term" value="F:mannose-ethanolamine phosphotransferase activity"/>
    <property type="evidence" value="ECO:0007669"/>
    <property type="project" value="InterPro"/>
</dbReference>
<dbReference type="AlphaFoldDB" id="A0A5B7CS28"/>
<organism evidence="12 13">
    <name type="scientific">Portunus trituberculatus</name>
    <name type="common">Swimming crab</name>
    <name type="synonym">Neptunus trituberculatus</name>
    <dbReference type="NCBI Taxonomy" id="210409"/>
    <lineage>
        <taxon>Eukaryota</taxon>
        <taxon>Metazoa</taxon>
        <taxon>Ecdysozoa</taxon>
        <taxon>Arthropoda</taxon>
        <taxon>Crustacea</taxon>
        <taxon>Multicrustacea</taxon>
        <taxon>Malacostraca</taxon>
        <taxon>Eumalacostraca</taxon>
        <taxon>Eucarida</taxon>
        <taxon>Decapoda</taxon>
        <taxon>Pleocyemata</taxon>
        <taxon>Brachyura</taxon>
        <taxon>Eubrachyura</taxon>
        <taxon>Portunoidea</taxon>
        <taxon>Portunidae</taxon>
        <taxon>Portuninae</taxon>
        <taxon>Portunus</taxon>
    </lineage>
</organism>
<dbReference type="SUPFAM" id="SSF53649">
    <property type="entry name" value="Alkaline phosphatase-like"/>
    <property type="match status" value="1"/>
</dbReference>
<dbReference type="OrthoDB" id="6133115at2759"/>
<keyword evidence="7" id="KW-0256">Endoplasmic reticulum</keyword>
<feature type="transmembrane region" description="Helical" evidence="11">
    <location>
        <begin position="559"/>
        <end position="579"/>
    </location>
</feature>
<reference evidence="12 13" key="1">
    <citation type="submission" date="2019-05" db="EMBL/GenBank/DDBJ databases">
        <title>Another draft genome of Portunus trituberculatus and its Hox gene families provides insights of decapod evolution.</title>
        <authorList>
            <person name="Jeong J.-H."/>
            <person name="Song I."/>
            <person name="Kim S."/>
            <person name="Choi T."/>
            <person name="Kim D."/>
            <person name="Ryu S."/>
            <person name="Kim W."/>
        </authorList>
    </citation>
    <scope>NUCLEOTIDE SEQUENCE [LARGE SCALE GENOMIC DNA]</scope>
    <source>
        <tissue evidence="12">Muscle</tissue>
    </source>
</reference>
<dbReference type="CDD" id="cd16023">
    <property type="entry name" value="GPI_EPT_3"/>
    <property type="match status" value="1"/>
</dbReference>
<evidence type="ECO:0000256" key="4">
    <source>
        <dbReference type="ARBA" id="ARBA00022502"/>
    </source>
</evidence>
<dbReference type="InterPro" id="IPR037675">
    <property type="entry name" value="PIG-O_N"/>
</dbReference>
<proteinExistence type="inferred from homology"/>